<reference evidence="2 3" key="1">
    <citation type="submission" date="2016-10" db="EMBL/GenBank/DDBJ databases">
        <title>Draft genome sequence of strain LCT isolated from the Shenzhou X spacecraft of China.</title>
        <authorList>
            <person name="Huang B."/>
        </authorList>
    </citation>
    <scope>NUCLEOTIDE SEQUENCE [LARGE SCALE GENOMIC DNA]</scope>
    <source>
        <strain evidence="2 3">LCT-H5</strain>
    </source>
</reference>
<dbReference type="RefSeq" id="WP_075514120.1">
    <property type="nucleotide sequence ID" value="NZ_MODZ01000002.1"/>
</dbReference>
<comment type="caution">
    <text evidence="2">The sequence shown here is derived from an EMBL/GenBank/DDBJ whole genome shotgun (WGS) entry which is preliminary data.</text>
</comment>
<feature type="transmembrane region" description="Helical" evidence="1">
    <location>
        <begin position="147"/>
        <end position="166"/>
    </location>
</feature>
<sequence>MEAASAFRPSIPAARPEEVPVVPTPNPWGLPERTHRLLRGWGVASVAVFVGAGSHAVLTGHLPHPLILGLCWSLSGMLCVLLAGLRLPRLSTGLGVLGSQAGLHTLLTLAGHGGVGTGAVAAHAGHHGAAALGSVQPAASADAVHQLSPLMVAVHALAAVLTILAIRRGDAAVAGLLRAVRLGLRRLLTLPGPVPTPAPRPRPLILSCPAVLVSRIRPGTVATRGPPLALPA</sequence>
<feature type="transmembrane region" description="Helical" evidence="1">
    <location>
        <begin position="38"/>
        <end position="58"/>
    </location>
</feature>
<proteinExistence type="predicted"/>
<evidence type="ECO:0000313" key="3">
    <source>
        <dbReference type="Proteomes" id="UP000179540"/>
    </source>
</evidence>
<dbReference type="Proteomes" id="UP000179540">
    <property type="component" value="Unassembled WGS sequence"/>
</dbReference>
<evidence type="ECO:0000256" key="1">
    <source>
        <dbReference type="SAM" id="Phobius"/>
    </source>
</evidence>
<keyword evidence="1" id="KW-1133">Transmembrane helix</keyword>
<name>A0A1S2N1X1_9MICC</name>
<keyword evidence="1" id="KW-0472">Membrane</keyword>
<accession>A0A1S2N1X1</accession>
<protein>
    <submittedName>
        <fullName evidence="2">Uncharacterized protein</fullName>
    </submittedName>
</protein>
<dbReference type="AlphaFoldDB" id="A0A1S2N1X1"/>
<organism evidence="2 3">
    <name type="scientific">Rothia kristinae</name>
    <dbReference type="NCBI Taxonomy" id="37923"/>
    <lineage>
        <taxon>Bacteria</taxon>
        <taxon>Bacillati</taxon>
        <taxon>Actinomycetota</taxon>
        <taxon>Actinomycetes</taxon>
        <taxon>Micrococcales</taxon>
        <taxon>Micrococcaceae</taxon>
        <taxon>Rothia</taxon>
    </lineage>
</organism>
<dbReference type="EMBL" id="MODZ01000002">
    <property type="protein sequence ID" value="OIJ36665.1"/>
    <property type="molecule type" value="Genomic_DNA"/>
</dbReference>
<gene>
    <name evidence="2" type="ORF">BK826_01930</name>
</gene>
<evidence type="ECO:0000313" key="2">
    <source>
        <dbReference type="EMBL" id="OIJ36665.1"/>
    </source>
</evidence>
<keyword evidence="1" id="KW-0812">Transmembrane</keyword>
<feature type="transmembrane region" description="Helical" evidence="1">
    <location>
        <begin position="65"/>
        <end position="85"/>
    </location>
</feature>